<feature type="domain" description="TLDc" evidence="2">
    <location>
        <begin position="300"/>
        <end position="470"/>
    </location>
</feature>
<evidence type="ECO:0008006" key="5">
    <source>
        <dbReference type="Google" id="ProtNLM"/>
    </source>
</evidence>
<protein>
    <recommendedName>
        <fullName evidence="5">Serine-enriched protein</fullName>
    </recommendedName>
</protein>
<dbReference type="VEuPathDB" id="FungiDB:RhiirFUN_003681"/>
<organism evidence="3 4">
    <name type="scientific">Rhizophagus irregularis</name>
    <dbReference type="NCBI Taxonomy" id="588596"/>
    <lineage>
        <taxon>Eukaryota</taxon>
        <taxon>Fungi</taxon>
        <taxon>Fungi incertae sedis</taxon>
        <taxon>Mucoromycota</taxon>
        <taxon>Glomeromycotina</taxon>
        <taxon>Glomeromycetes</taxon>
        <taxon>Glomerales</taxon>
        <taxon>Glomeraceae</taxon>
        <taxon>Rhizophagus</taxon>
    </lineage>
</organism>
<reference evidence="3 4" key="2">
    <citation type="submission" date="2017-10" db="EMBL/GenBank/DDBJ databases">
        <title>Extensive intraspecific genome diversity in a model arbuscular mycorrhizal fungus.</title>
        <authorList>
            <person name="Chen E.C.H."/>
            <person name="Morin E."/>
            <person name="Baudet D."/>
            <person name="Noel J."/>
            <person name="Ndikumana S."/>
            <person name="Charron P."/>
            <person name="St-Onge C."/>
            <person name="Giorgi J."/>
            <person name="Grigoriev I.V."/>
            <person name="Roux C."/>
            <person name="Martin F.M."/>
            <person name="Corradi N."/>
        </authorList>
    </citation>
    <scope>NUCLEOTIDE SEQUENCE [LARGE SCALE GENOMIC DNA]</scope>
    <source>
        <strain evidence="3 4">C2</strain>
    </source>
</reference>
<dbReference type="CDD" id="cd18186">
    <property type="entry name" value="BTB_POZ_ZBTB_KLHL-like"/>
    <property type="match status" value="1"/>
</dbReference>
<dbReference type="InterPro" id="IPR051481">
    <property type="entry name" value="BTB-POZ/Galectin-3-binding"/>
</dbReference>
<comment type="caution">
    <text evidence="3">The sequence shown here is derived from an EMBL/GenBank/DDBJ whole genome shotgun (WGS) entry which is preliminary data.</text>
</comment>
<dbReference type="EMBL" id="LLXL01000298">
    <property type="protein sequence ID" value="PKK74543.1"/>
    <property type="molecule type" value="Genomic_DNA"/>
</dbReference>
<evidence type="ECO:0000313" key="3">
    <source>
        <dbReference type="EMBL" id="PKK74543.1"/>
    </source>
</evidence>
<dbReference type="VEuPathDB" id="FungiDB:RhiirA1_124756"/>
<dbReference type="Gene3D" id="3.30.710.10">
    <property type="entry name" value="Potassium Channel Kv1.1, Chain A"/>
    <property type="match status" value="1"/>
</dbReference>
<evidence type="ECO:0000313" key="4">
    <source>
        <dbReference type="Proteomes" id="UP000233469"/>
    </source>
</evidence>
<dbReference type="InterPro" id="IPR011333">
    <property type="entry name" value="SKP1/BTB/POZ_sf"/>
</dbReference>
<evidence type="ECO:0000259" key="2">
    <source>
        <dbReference type="PROSITE" id="PS51886"/>
    </source>
</evidence>
<feature type="domain" description="BTB" evidence="1">
    <location>
        <begin position="23"/>
        <end position="102"/>
    </location>
</feature>
<evidence type="ECO:0000259" key="1">
    <source>
        <dbReference type="PROSITE" id="PS50097"/>
    </source>
</evidence>
<dbReference type="PROSITE" id="PS50097">
    <property type="entry name" value="BTB"/>
    <property type="match status" value="1"/>
</dbReference>
<name>A0A2N1NL10_9GLOM</name>
<dbReference type="Proteomes" id="UP000233469">
    <property type="component" value="Unassembled WGS sequence"/>
</dbReference>
<dbReference type="InterPro" id="IPR000210">
    <property type="entry name" value="BTB/POZ_dom"/>
</dbReference>
<dbReference type="PANTHER" id="PTHR24410:SF23">
    <property type="entry name" value="BTB DOMAIN-CONTAINING PROTEIN-RELATED"/>
    <property type="match status" value="1"/>
</dbReference>
<gene>
    <name evidence="3" type="ORF">RhiirC2_846769</name>
</gene>
<dbReference type="PANTHER" id="PTHR24410">
    <property type="entry name" value="HL07962P-RELATED"/>
    <property type="match status" value="1"/>
</dbReference>
<reference evidence="3 4" key="1">
    <citation type="submission" date="2016-04" db="EMBL/GenBank/DDBJ databases">
        <title>Genome analyses suggest a sexual origin of heterokaryosis in a supposedly ancient asexual fungus.</title>
        <authorList>
            <person name="Ropars J."/>
            <person name="Sedzielewska K."/>
            <person name="Noel J."/>
            <person name="Charron P."/>
            <person name="Farinelli L."/>
            <person name="Marton T."/>
            <person name="Kruger M."/>
            <person name="Pelin A."/>
            <person name="Brachmann A."/>
            <person name="Corradi N."/>
        </authorList>
    </citation>
    <scope>NUCLEOTIDE SEQUENCE [LARGE SCALE GENOMIC DNA]</scope>
    <source>
        <strain evidence="3 4">C2</strain>
    </source>
</reference>
<dbReference type="VEuPathDB" id="FungiDB:RhiirA1_536319"/>
<dbReference type="Pfam" id="PF07534">
    <property type="entry name" value="TLD"/>
    <property type="match status" value="1"/>
</dbReference>
<sequence>MDSELHKDLLKDYSSMLYDSEDHDVIIQVGDDHNTKDFRIHSNILRARSPYFRNELSTKWRSNNSNNFKRGYTTMLKKPHISPNVFEIILKYIYTGEADLCEKSGEDIFGVLITSAEFLLEKLFNYVQDHIIKKQTIWIKQNFAYVFYTTFKLENCEKLQDYCMECMSEDPQLFTSKNFPSLEEDILYNLLKRDDLQIEEIVAWDFLINWGIEQISGLGSDRTDWSEDDYEALKGTISQFIPLIRFMDISPADFYDKVRPYKAAIPLHIYEELEEFYYKKTLSKTEILPPRIGKLKIESNLINSKLANIIASWIDKKDLNNISSSDKYNFDLLYRGSEDGINSKSFRVKCNYRGSCLVLVKKKTSTEIYGGYNPIGFTNSNRKYPASDSFIFSFENGEDIQNMKISRVNSKCINYAICEQHNNGFNFGNTFYFTGGHVFFGNSDIYDNIGNVSELNMNPIPEEIEVFKVTCVKKK</sequence>
<dbReference type="Pfam" id="PF00651">
    <property type="entry name" value="BTB"/>
    <property type="match status" value="1"/>
</dbReference>
<dbReference type="SUPFAM" id="SSF54695">
    <property type="entry name" value="POZ domain"/>
    <property type="match status" value="1"/>
</dbReference>
<dbReference type="InterPro" id="IPR006571">
    <property type="entry name" value="TLDc_dom"/>
</dbReference>
<accession>A0A2N1NL10</accession>
<dbReference type="AlphaFoldDB" id="A0A2N1NL10"/>
<dbReference type="PROSITE" id="PS51886">
    <property type="entry name" value="TLDC"/>
    <property type="match status" value="1"/>
</dbReference>
<proteinExistence type="predicted"/>
<dbReference type="VEuPathDB" id="FungiDB:FUN_021785"/>
<dbReference type="SMART" id="SM00225">
    <property type="entry name" value="BTB"/>
    <property type="match status" value="1"/>
</dbReference>